<feature type="domain" description="C-JID" evidence="4">
    <location>
        <begin position="79"/>
        <end position="178"/>
    </location>
</feature>
<evidence type="ECO:0000256" key="1">
    <source>
        <dbReference type="ARBA" id="ARBA00022614"/>
    </source>
</evidence>
<protein>
    <recommendedName>
        <fullName evidence="4">C-JID domain-containing protein</fullName>
    </recommendedName>
</protein>
<sequence>MCDLWRGGRSTVVDYDLVQIERPKPISVAVRLICETRSPIFVWDPRMWFDLWLGGGSTVFDHDLVSEKPSNKFSIYMLGSEFPEWSSYQSLGSLVNIQVLRHDLVNKKLMGFAICAVLRPDEYCSRRYSSFSEFYFSNLEKLLAGDNDYVDISFEFDANYEGCNQLKCCAVHPIFADPIEKIGATIEDIGECGKRSGQSDDNEEEVEPHPKRICTQPN</sequence>
<dbReference type="InterPro" id="IPR045344">
    <property type="entry name" value="C-JID"/>
</dbReference>
<dbReference type="Proteomes" id="UP001168877">
    <property type="component" value="Unassembled WGS sequence"/>
</dbReference>
<keyword evidence="6" id="KW-1185">Reference proteome</keyword>
<dbReference type="Pfam" id="PF20160">
    <property type="entry name" value="C-JID"/>
    <property type="match status" value="1"/>
</dbReference>
<dbReference type="EMBL" id="JAUESC010000004">
    <property type="protein sequence ID" value="KAK0598001.1"/>
    <property type="molecule type" value="Genomic_DNA"/>
</dbReference>
<accession>A0AA39W0W1</accession>
<comment type="caution">
    <text evidence="5">The sequence shown here is derived from an EMBL/GenBank/DDBJ whole genome shotgun (WGS) entry which is preliminary data.</text>
</comment>
<keyword evidence="2" id="KW-0677">Repeat</keyword>
<reference evidence="5" key="2">
    <citation type="submission" date="2023-06" db="EMBL/GenBank/DDBJ databases">
        <authorList>
            <person name="Swenson N.G."/>
            <person name="Wegrzyn J.L."/>
            <person name="Mcevoy S.L."/>
        </authorList>
    </citation>
    <scope>NUCLEOTIDE SEQUENCE</scope>
    <source>
        <strain evidence="5">NS2018</strain>
        <tissue evidence="5">Leaf</tissue>
    </source>
</reference>
<evidence type="ECO:0000313" key="6">
    <source>
        <dbReference type="Proteomes" id="UP001168877"/>
    </source>
</evidence>
<reference evidence="5" key="1">
    <citation type="journal article" date="2022" name="Plant J.">
        <title>Strategies of tolerance reflected in two North American maple genomes.</title>
        <authorList>
            <person name="McEvoy S.L."/>
            <person name="Sezen U.U."/>
            <person name="Trouern-Trend A."/>
            <person name="McMahon S.M."/>
            <person name="Schaberg P.G."/>
            <person name="Yang J."/>
            <person name="Wegrzyn J.L."/>
            <person name="Swenson N.G."/>
        </authorList>
    </citation>
    <scope>NUCLEOTIDE SEQUENCE</scope>
    <source>
        <strain evidence="5">NS2018</strain>
    </source>
</reference>
<evidence type="ECO:0000259" key="4">
    <source>
        <dbReference type="Pfam" id="PF20160"/>
    </source>
</evidence>
<organism evidence="5 6">
    <name type="scientific">Acer saccharum</name>
    <name type="common">Sugar maple</name>
    <dbReference type="NCBI Taxonomy" id="4024"/>
    <lineage>
        <taxon>Eukaryota</taxon>
        <taxon>Viridiplantae</taxon>
        <taxon>Streptophyta</taxon>
        <taxon>Embryophyta</taxon>
        <taxon>Tracheophyta</taxon>
        <taxon>Spermatophyta</taxon>
        <taxon>Magnoliopsida</taxon>
        <taxon>eudicotyledons</taxon>
        <taxon>Gunneridae</taxon>
        <taxon>Pentapetalae</taxon>
        <taxon>rosids</taxon>
        <taxon>malvids</taxon>
        <taxon>Sapindales</taxon>
        <taxon>Sapindaceae</taxon>
        <taxon>Hippocastanoideae</taxon>
        <taxon>Acereae</taxon>
        <taxon>Acer</taxon>
    </lineage>
</organism>
<proteinExistence type="predicted"/>
<feature type="region of interest" description="Disordered" evidence="3">
    <location>
        <begin position="193"/>
        <end position="218"/>
    </location>
</feature>
<evidence type="ECO:0000313" key="5">
    <source>
        <dbReference type="EMBL" id="KAK0598001.1"/>
    </source>
</evidence>
<evidence type="ECO:0000256" key="3">
    <source>
        <dbReference type="SAM" id="MobiDB-lite"/>
    </source>
</evidence>
<gene>
    <name evidence="5" type="ORF">LWI29_030667</name>
</gene>
<keyword evidence="1" id="KW-0433">Leucine-rich repeat</keyword>
<dbReference type="AlphaFoldDB" id="A0AA39W0W1"/>
<name>A0AA39W0W1_ACESA</name>
<evidence type="ECO:0000256" key="2">
    <source>
        <dbReference type="ARBA" id="ARBA00022737"/>
    </source>
</evidence>